<sequence>MVNLKCNRELPIGMQQIYRVTNKLKRAGQYNIQTQTNVQILIYEFSIQQMN</sequence>
<dbReference type="AlphaFoldDB" id="A0A8S1RKG5"/>
<accession>A0A8S1RKG5</accession>
<evidence type="ECO:0000313" key="2">
    <source>
        <dbReference type="Proteomes" id="UP000692954"/>
    </source>
</evidence>
<dbReference type="EMBL" id="CAJJDN010000179">
    <property type="protein sequence ID" value="CAD8127772.1"/>
    <property type="molecule type" value="Genomic_DNA"/>
</dbReference>
<organism evidence="1 2">
    <name type="scientific">Paramecium sonneborni</name>
    <dbReference type="NCBI Taxonomy" id="65129"/>
    <lineage>
        <taxon>Eukaryota</taxon>
        <taxon>Sar</taxon>
        <taxon>Alveolata</taxon>
        <taxon>Ciliophora</taxon>
        <taxon>Intramacronucleata</taxon>
        <taxon>Oligohymenophorea</taxon>
        <taxon>Peniculida</taxon>
        <taxon>Parameciidae</taxon>
        <taxon>Paramecium</taxon>
    </lineage>
</organism>
<name>A0A8S1RKG5_9CILI</name>
<dbReference type="Proteomes" id="UP000692954">
    <property type="component" value="Unassembled WGS sequence"/>
</dbReference>
<comment type="caution">
    <text evidence="1">The sequence shown here is derived from an EMBL/GenBank/DDBJ whole genome shotgun (WGS) entry which is preliminary data.</text>
</comment>
<protein>
    <submittedName>
        <fullName evidence="1">Uncharacterized protein</fullName>
    </submittedName>
</protein>
<evidence type="ECO:0000313" key="1">
    <source>
        <dbReference type="EMBL" id="CAD8127772.1"/>
    </source>
</evidence>
<proteinExistence type="predicted"/>
<keyword evidence="2" id="KW-1185">Reference proteome</keyword>
<reference evidence="1" key="1">
    <citation type="submission" date="2021-01" db="EMBL/GenBank/DDBJ databases">
        <authorList>
            <consortium name="Genoscope - CEA"/>
            <person name="William W."/>
        </authorList>
    </citation>
    <scope>NUCLEOTIDE SEQUENCE</scope>
</reference>
<gene>
    <name evidence="1" type="ORF">PSON_ATCC_30995.1.T1790098</name>
</gene>